<reference evidence="2 3" key="1">
    <citation type="submission" date="2019-02" db="EMBL/GenBank/DDBJ databases">
        <title>Genome sequencing of the rare red list fungi Hericium alpestre (H. flagellum).</title>
        <authorList>
            <person name="Buettner E."/>
            <person name="Kellner H."/>
        </authorList>
    </citation>
    <scope>NUCLEOTIDE SEQUENCE [LARGE SCALE GENOMIC DNA]</scope>
    <source>
        <strain evidence="2 3">DSM 108284</strain>
    </source>
</reference>
<feature type="compositionally biased region" description="Basic and acidic residues" evidence="1">
    <location>
        <begin position="21"/>
        <end position="42"/>
    </location>
</feature>
<dbReference type="OrthoDB" id="5419162at2759"/>
<dbReference type="EMBL" id="SFCI01000057">
    <property type="protein sequence ID" value="TFY83049.1"/>
    <property type="molecule type" value="Genomic_DNA"/>
</dbReference>
<sequence length="99" mass="10640">MSAQDTGNVARGHKAAIHNPRISEEAKEHSRQVLNDIERGDVQETQQRGGEDGGERGGERGGFAHEGKAEGRVLGGYKATLKSSCRLFILASLLLNLSL</sequence>
<dbReference type="Pfam" id="PF10346">
    <property type="entry name" value="Con-6"/>
    <property type="match status" value="1"/>
</dbReference>
<dbReference type="Proteomes" id="UP000298061">
    <property type="component" value="Unassembled WGS sequence"/>
</dbReference>
<dbReference type="PANTHER" id="PTHR36576:SF1">
    <property type="entry name" value="UPF0654 PROTEIN C11D3.01C-RELATED"/>
    <property type="match status" value="1"/>
</dbReference>
<gene>
    <name evidence="2" type="ORF">EWM64_g968</name>
</gene>
<dbReference type="InterPro" id="IPR018824">
    <property type="entry name" value="Conidiation-specific_6"/>
</dbReference>
<keyword evidence="3" id="KW-1185">Reference proteome</keyword>
<evidence type="ECO:0000313" key="3">
    <source>
        <dbReference type="Proteomes" id="UP000298061"/>
    </source>
</evidence>
<name>A0A4Z0AAQ1_9AGAM</name>
<proteinExistence type="predicted"/>
<dbReference type="PANTHER" id="PTHR36576">
    <property type="entry name" value="UPF0654 PROTEIN C11D3.01C-RELATED"/>
    <property type="match status" value="1"/>
</dbReference>
<evidence type="ECO:0000313" key="2">
    <source>
        <dbReference type="EMBL" id="TFY83049.1"/>
    </source>
</evidence>
<dbReference type="GO" id="GO:0005737">
    <property type="term" value="C:cytoplasm"/>
    <property type="evidence" value="ECO:0007669"/>
    <property type="project" value="TreeGrafter"/>
</dbReference>
<comment type="caution">
    <text evidence="2">The sequence shown here is derived from an EMBL/GenBank/DDBJ whole genome shotgun (WGS) entry which is preliminary data.</text>
</comment>
<evidence type="ECO:0008006" key="4">
    <source>
        <dbReference type="Google" id="ProtNLM"/>
    </source>
</evidence>
<evidence type="ECO:0000256" key="1">
    <source>
        <dbReference type="SAM" id="MobiDB-lite"/>
    </source>
</evidence>
<protein>
    <recommendedName>
        <fullName evidence="4">Conidiation protein 6</fullName>
    </recommendedName>
</protein>
<feature type="compositionally biased region" description="Basic and acidic residues" evidence="1">
    <location>
        <begin position="49"/>
        <end position="66"/>
    </location>
</feature>
<dbReference type="InterPro" id="IPR052670">
    <property type="entry name" value="UPF0654_domain"/>
</dbReference>
<organism evidence="2 3">
    <name type="scientific">Hericium alpestre</name>
    <dbReference type="NCBI Taxonomy" id="135208"/>
    <lineage>
        <taxon>Eukaryota</taxon>
        <taxon>Fungi</taxon>
        <taxon>Dikarya</taxon>
        <taxon>Basidiomycota</taxon>
        <taxon>Agaricomycotina</taxon>
        <taxon>Agaricomycetes</taxon>
        <taxon>Russulales</taxon>
        <taxon>Hericiaceae</taxon>
        <taxon>Hericium</taxon>
    </lineage>
</organism>
<accession>A0A4Z0AAQ1</accession>
<feature type="region of interest" description="Disordered" evidence="1">
    <location>
        <begin position="1"/>
        <end position="66"/>
    </location>
</feature>
<dbReference type="AlphaFoldDB" id="A0A4Z0AAQ1"/>